<protein>
    <submittedName>
        <fullName evidence="2">Putative zinc-finger</fullName>
    </submittedName>
</protein>
<proteinExistence type="predicted"/>
<evidence type="ECO:0000313" key="2">
    <source>
        <dbReference type="EMBL" id="SHK17751.1"/>
    </source>
</evidence>
<evidence type="ECO:0000313" key="3">
    <source>
        <dbReference type="Proteomes" id="UP000185812"/>
    </source>
</evidence>
<dbReference type="GO" id="GO:0008270">
    <property type="term" value="F:zinc ion binding"/>
    <property type="evidence" value="ECO:0007669"/>
    <property type="project" value="UniProtKB-KW"/>
</dbReference>
<dbReference type="Proteomes" id="UP000185812">
    <property type="component" value="Unassembled WGS sequence"/>
</dbReference>
<dbReference type="InterPro" id="IPR027383">
    <property type="entry name" value="Znf_put"/>
</dbReference>
<keyword evidence="2" id="KW-0862">Zinc</keyword>
<dbReference type="EMBL" id="FRAU01000001">
    <property type="protein sequence ID" value="SHK17751.1"/>
    <property type="molecule type" value="Genomic_DNA"/>
</dbReference>
<dbReference type="AlphaFoldDB" id="A0A1M6QC41"/>
<accession>A0A1M6QC41</accession>
<keyword evidence="2" id="KW-0863">Zinc-finger</keyword>
<keyword evidence="3" id="KW-1185">Reference proteome</keyword>
<dbReference type="STRING" id="633813.SAMN04488087_0557"/>
<name>A0A1M6QC41_9BACT</name>
<sequence length="100" mass="11338">MKAWIRKWLGRKRGLTCEEVNRFLAAYLDGALDARTQAAFEAHLRDCPDCQAYLDQYRKTIALARQATEIPEPPPELIAHTLAFLRARLAQEPPSETNAS</sequence>
<reference evidence="3" key="1">
    <citation type="submission" date="2016-11" db="EMBL/GenBank/DDBJ databases">
        <authorList>
            <person name="Varghese N."/>
            <person name="Submissions S."/>
        </authorList>
    </citation>
    <scope>NUCLEOTIDE SEQUENCE [LARGE SCALE GENOMIC DNA]</scope>
    <source>
        <strain evidence="3">DSM 22212</strain>
    </source>
</reference>
<feature type="domain" description="Putative zinc-finger" evidence="1">
    <location>
        <begin position="17"/>
        <end position="51"/>
    </location>
</feature>
<evidence type="ECO:0000259" key="1">
    <source>
        <dbReference type="Pfam" id="PF13490"/>
    </source>
</evidence>
<gene>
    <name evidence="2" type="ORF">SAMN04488087_0557</name>
</gene>
<organism evidence="2 3">
    <name type="scientific">Rhodothermus profundi</name>
    <dbReference type="NCBI Taxonomy" id="633813"/>
    <lineage>
        <taxon>Bacteria</taxon>
        <taxon>Pseudomonadati</taxon>
        <taxon>Rhodothermota</taxon>
        <taxon>Rhodothermia</taxon>
        <taxon>Rhodothermales</taxon>
        <taxon>Rhodothermaceae</taxon>
        <taxon>Rhodothermus</taxon>
    </lineage>
</organism>
<dbReference type="Pfam" id="PF13490">
    <property type="entry name" value="zf-HC2"/>
    <property type="match status" value="1"/>
</dbReference>
<dbReference type="Gene3D" id="1.10.10.1320">
    <property type="entry name" value="Anti-sigma factor, zinc-finger domain"/>
    <property type="match status" value="1"/>
</dbReference>
<keyword evidence="2" id="KW-0479">Metal-binding</keyword>
<dbReference type="InterPro" id="IPR041916">
    <property type="entry name" value="Anti_sigma_zinc_sf"/>
</dbReference>
<dbReference type="OrthoDB" id="1495447at2"/>
<dbReference type="RefSeq" id="WP_072714407.1">
    <property type="nucleotide sequence ID" value="NZ_FRAU01000001.1"/>
</dbReference>